<evidence type="ECO:0000259" key="7">
    <source>
        <dbReference type="Pfam" id="PF03553"/>
    </source>
</evidence>
<evidence type="ECO:0000313" key="8">
    <source>
        <dbReference type="EMBL" id="QDU67290.1"/>
    </source>
</evidence>
<dbReference type="RefSeq" id="WP_145065322.1">
    <property type="nucleotide sequence ID" value="NZ_CP036287.1"/>
</dbReference>
<keyword evidence="4 6" id="KW-1133">Transmembrane helix</keyword>
<comment type="subcellular location">
    <subcellularLocation>
        <location evidence="1">Cell membrane</location>
        <topology evidence="1">Multi-pass membrane protein</topology>
    </subcellularLocation>
</comment>
<evidence type="ECO:0000256" key="4">
    <source>
        <dbReference type="ARBA" id="ARBA00022989"/>
    </source>
</evidence>
<accession>A0A518BJY5</accession>
<evidence type="ECO:0000313" key="9">
    <source>
        <dbReference type="Proteomes" id="UP000316921"/>
    </source>
</evidence>
<protein>
    <submittedName>
        <fullName evidence="8">Malate-2H(+)/Na(+)-lactate antiporter</fullName>
    </submittedName>
</protein>
<evidence type="ECO:0000256" key="2">
    <source>
        <dbReference type="ARBA" id="ARBA00022475"/>
    </source>
</evidence>
<reference evidence="8 9" key="1">
    <citation type="submission" date="2019-02" db="EMBL/GenBank/DDBJ databases">
        <title>Deep-cultivation of Planctomycetes and their phenomic and genomic characterization uncovers novel biology.</title>
        <authorList>
            <person name="Wiegand S."/>
            <person name="Jogler M."/>
            <person name="Boedeker C."/>
            <person name="Pinto D."/>
            <person name="Vollmers J."/>
            <person name="Rivas-Marin E."/>
            <person name="Kohn T."/>
            <person name="Peeters S.H."/>
            <person name="Heuer A."/>
            <person name="Rast P."/>
            <person name="Oberbeckmann S."/>
            <person name="Bunk B."/>
            <person name="Jeske O."/>
            <person name="Meyerdierks A."/>
            <person name="Storesund J.E."/>
            <person name="Kallscheuer N."/>
            <person name="Luecker S."/>
            <person name="Lage O.M."/>
            <person name="Pohl T."/>
            <person name="Merkel B.J."/>
            <person name="Hornburger P."/>
            <person name="Mueller R.-W."/>
            <person name="Bruemmer F."/>
            <person name="Labrenz M."/>
            <person name="Spormann A.M."/>
            <person name="Op den Camp H."/>
            <person name="Overmann J."/>
            <person name="Amann R."/>
            <person name="Jetten M.S.M."/>
            <person name="Mascher T."/>
            <person name="Medema M.H."/>
            <person name="Devos D.P."/>
            <person name="Kaster A.-K."/>
            <person name="Ovreas L."/>
            <person name="Rohde M."/>
            <person name="Galperin M.Y."/>
            <person name="Jogler C."/>
        </authorList>
    </citation>
    <scope>NUCLEOTIDE SEQUENCE [LARGE SCALE GENOMIC DNA]</scope>
    <source>
        <strain evidence="8 9">Pla133</strain>
    </source>
</reference>
<keyword evidence="2" id="KW-1003">Cell membrane</keyword>
<dbReference type="KEGG" id="pbap:Pla133_23690"/>
<dbReference type="AlphaFoldDB" id="A0A518BJY5"/>
<dbReference type="GO" id="GO:0005886">
    <property type="term" value="C:plasma membrane"/>
    <property type="evidence" value="ECO:0007669"/>
    <property type="project" value="UniProtKB-SubCell"/>
</dbReference>
<sequence>MLRPGPAALTLAALAIVAALLFSGGPDPARAARLAALEANLLVSEGSWTNSAAESSGAESELLLAPALLDGPHVTATAEGQATLRLGTIQLALGGGEASDRELEPLARRSIVMGLRSFAEAERHLSLSVDGEQEAVPGGAALSLRRVDGGLELSYRPSPSEDSSLDAFRPWTPPGSRSLLPPVLAILLAIVTRRPLLSLGVGILGGSILVQLHRGANLLPALGQGAIDVPTVYLWDRLVSANDLYIVIFVVLMLAMVGNLTRNGGIRGLMNSLRRLAKDARTTQIATWLMGLAVFFDDYANTVLVGSTMRPLTDRFRVAREKLAYIVDSTAAPVAGLSIFSTWIAFEVGTFAAQLPAAGLLTTDGYQVFLQTLPYRFYCILTLIMVAVIVFTGRDFGPMLAAEVRARTTGRVIREGGTPMVSDSATNLEPAAGVVPAAWRAVLPLLGFVGTTLYVIASFGGAFEMSAGEFFTLTGITQVLYDGSGNKPLAIGSAVGFGLAALGTVTANLGIGEVLRAAWNTFKSMGVALGILYSAWMIGDVCGALGTQPYLTALVESAMPAWLLPVALLLLAGFTAFATGSSWSTMGILLPLVVGLSYRLGADLPIGSMGLMFLSIGAVLEGAIFGDHCSPISDTTVLSSIASASDHIDHVRTQAPYALTVMGVSITCGYLPCAYFGMSPWISLVLSATALYAIMRLLGKKVDEAPTPAEPAPAT</sequence>
<evidence type="ECO:0000256" key="5">
    <source>
        <dbReference type="ARBA" id="ARBA00023136"/>
    </source>
</evidence>
<feature type="transmembrane region" description="Helical" evidence="6">
    <location>
        <begin position="527"/>
        <end position="546"/>
    </location>
</feature>
<dbReference type="Proteomes" id="UP000316921">
    <property type="component" value="Chromosome"/>
</dbReference>
<feature type="transmembrane region" description="Helical" evidence="6">
    <location>
        <begin position="606"/>
        <end position="625"/>
    </location>
</feature>
<organism evidence="8 9">
    <name type="scientific">Engelhardtia mirabilis</name>
    <dbReference type="NCBI Taxonomy" id="2528011"/>
    <lineage>
        <taxon>Bacteria</taxon>
        <taxon>Pseudomonadati</taxon>
        <taxon>Planctomycetota</taxon>
        <taxon>Planctomycetia</taxon>
        <taxon>Planctomycetia incertae sedis</taxon>
        <taxon>Engelhardtia</taxon>
    </lineage>
</organism>
<proteinExistence type="predicted"/>
<keyword evidence="3 6" id="KW-0812">Transmembrane</keyword>
<evidence type="ECO:0000256" key="3">
    <source>
        <dbReference type="ARBA" id="ARBA00022692"/>
    </source>
</evidence>
<feature type="transmembrane region" description="Helical" evidence="6">
    <location>
        <begin position="244"/>
        <end position="261"/>
    </location>
</feature>
<feature type="transmembrane region" description="Helical" evidence="6">
    <location>
        <begin position="375"/>
        <end position="393"/>
    </location>
</feature>
<feature type="transmembrane region" description="Helical" evidence="6">
    <location>
        <begin position="674"/>
        <end position="694"/>
    </location>
</feature>
<dbReference type="InterPro" id="IPR018461">
    <property type="entry name" value="Na/H_Antiport_NhaC-like_C"/>
</dbReference>
<feature type="transmembrane region" description="Helical" evidence="6">
    <location>
        <begin position="566"/>
        <end position="594"/>
    </location>
</feature>
<dbReference type="Pfam" id="PF03553">
    <property type="entry name" value="Na_H_antiporter"/>
    <property type="match status" value="1"/>
</dbReference>
<dbReference type="PANTHER" id="PTHR43478:SF1">
    <property type="entry name" value="NA+_H+ ANTIPORTER NHAC-LIKE C-TERMINAL DOMAIN-CONTAINING PROTEIN"/>
    <property type="match status" value="1"/>
</dbReference>
<keyword evidence="9" id="KW-1185">Reference proteome</keyword>
<feature type="domain" description="Na+/H+ antiporter NhaC-like C-terminal" evidence="7">
    <location>
        <begin position="341"/>
        <end position="666"/>
    </location>
</feature>
<feature type="transmembrane region" description="Helical" evidence="6">
    <location>
        <begin position="489"/>
        <end position="515"/>
    </location>
</feature>
<keyword evidence="5 6" id="KW-0472">Membrane</keyword>
<dbReference type="PANTHER" id="PTHR43478">
    <property type="entry name" value="NA+/H+ ANTIPORTER-RELATED"/>
    <property type="match status" value="1"/>
</dbReference>
<evidence type="ECO:0000256" key="6">
    <source>
        <dbReference type="SAM" id="Phobius"/>
    </source>
</evidence>
<evidence type="ECO:0000256" key="1">
    <source>
        <dbReference type="ARBA" id="ARBA00004651"/>
    </source>
</evidence>
<feature type="transmembrane region" description="Helical" evidence="6">
    <location>
        <begin position="442"/>
        <end position="463"/>
    </location>
</feature>
<gene>
    <name evidence="8" type="primary">mleN</name>
    <name evidence="8" type="ORF">Pla133_23690</name>
</gene>
<dbReference type="EMBL" id="CP036287">
    <property type="protein sequence ID" value="QDU67290.1"/>
    <property type="molecule type" value="Genomic_DNA"/>
</dbReference>
<name>A0A518BJY5_9BACT</name>
<feature type="transmembrane region" description="Helical" evidence="6">
    <location>
        <begin position="323"/>
        <end position="346"/>
    </location>
</feature>